<accession>A0A6N6W877</accession>
<sequence length="398" mass="42784">MPTRILSIFGTRPEAIKMAPLVKQLEADAGIESVVCVTGQHQQMLDQVLDLFQIKPHHNLALMTGNQTLNGLASRLIASLDDVLATVQPDRVLVHGDTTTASTAALASFHRRIPIGHVEAGLRTGNLMQPWPEEMNRRVVDVMSDLMFAPTLSSKANLAHEALHGKIIVTGNTVIDALNLTTARIDNDAALRAELDARLPFLDGALPVLLVTGHRRESFGAGFANICAALADLARTNRVQIVYPVHLNPNVRGPVQETLGTARNVRLIDPLDYLGFVRLMQRASIILTDSGGVQEEAPALGKPVLVMRDVTERPEAVAAGTVRLVGTEREAIVRAVTGLLDDAGERDDFAHRVNPYGDGHASQRIVAALTGRPFDEFVSGGIGGTGQVPNVQRAEAVQ</sequence>
<dbReference type="InterPro" id="IPR003331">
    <property type="entry name" value="UDP_GlcNAc_Epimerase_2_dom"/>
</dbReference>
<evidence type="ECO:0000256" key="3">
    <source>
        <dbReference type="ARBA" id="ARBA00038209"/>
    </source>
</evidence>
<evidence type="ECO:0000256" key="5">
    <source>
        <dbReference type="RuleBase" id="RU003513"/>
    </source>
</evidence>
<proteinExistence type="inferred from homology"/>
<comment type="similarity">
    <text evidence="3 5">Belongs to the UDP-N-acetylglucosamine 2-epimerase family.</text>
</comment>
<dbReference type="SUPFAM" id="SSF53756">
    <property type="entry name" value="UDP-Glycosyltransferase/glycogen phosphorylase"/>
    <property type="match status" value="1"/>
</dbReference>
<gene>
    <name evidence="7" type="ORF">FSO04_26920</name>
</gene>
<dbReference type="PANTHER" id="PTHR43174">
    <property type="entry name" value="UDP-N-ACETYLGLUCOSAMINE 2-EPIMERASE"/>
    <property type="match status" value="1"/>
</dbReference>
<evidence type="ECO:0000313" key="7">
    <source>
        <dbReference type="EMBL" id="KAE8756845.1"/>
    </source>
</evidence>
<dbReference type="OrthoDB" id="9803238at2"/>
<dbReference type="CDD" id="cd03786">
    <property type="entry name" value="GTB_UDP-GlcNAc_2-Epimerase"/>
    <property type="match status" value="1"/>
</dbReference>
<dbReference type="AlphaFoldDB" id="A0A6N6W877"/>
<dbReference type="PANTHER" id="PTHR43174:SF2">
    <property type="entry name" value="UDP-N-ACETYLGLUCOSAMINE 2-EPIMERASE"/>
    <property type="match status" value="1"/>
</dbReference>
<comment type="caution">
    <text evidence="7">The sequence shown here is derived from an EMBL/GenBank/DDBJ whole genome shotgun (WGS) entry which is preliminary data.</text>
</comment>
<protein>
    <recommendedName>
        <fullName evidence="4">UDP-N-acetylglucosamine 2-epimerase (non-hydrolyzing)</fullName>
        <ecNumber evidence="4">5.1.3.14</ecNumber>
    </recommendedName>
</protein>
<organism evidence="7 8">
    <name type="scientific">Paraburkholderia madseniana</name>
    <dbReference type="NCBI Taxonomy" id="2599607"/>
    <lineage>
        <taxon>Bacteria</taxon>
        <taxon>Pseudomonadati</taxon>
        <taxon>Pseudomonadota</taxon>
        <taxon>Betaproteobacteria</taxon>
        <taxon>Burkholderiales</taxon>
        <taxon>Burkholderiaceae</taxon>
        <taxon>Paraburkholderia</taxon>
    </lineage>
</organism>
<evidence type="ECO:0000259" key="6">
    <source>
        <dbReference type="Pfam" id="PF02350"/>
    </source>
</evidence>
<dbReference type="EC" id="5.1.3.14" evidence="4"/>
<evidence type="ECO:0000256" key="2">
    <source>
        <dbReference type="ARBA" id="ARBA00036080"/>
    </source>
</evidence>
<dbReference type="NCBIfam" id="TIGR00236">
    <property type="entry name" value="wecB"/>
    <property type="match status" value="1"/>
</dbReference>
<dbReference type="RefSeq" id="WP_154564239.1">
    <property type="nucleotide sequence ID" value="NZ_JAMXWG010000039.1"/>
</dbReference>
<dbReference type="Pfam" id="PF02350">
    <property type="entry name" value="Epimerase_2"/>
    <property type="match status" value="1"/>
</dbReference>
<reference evidence="7 8" key="1">
    <citation type="journal article" date="2020" name="Int. J. Syst. Evol. Microbiol.">
        <title>Paraburkholderia madseniana sp. nov., a phenolic acid-degrading bacterium isolated from acidic forest soil.</title>
        <authorList>
            <person name="Wilhelm R.C."/>
            <person name="Murphy S.J.L."/>
            <person name="Feriancek N.M."/>
            <person name="Karasz D.C."/>
            <person name="DeRito C.M."/>
            <person name="Newman J.D."/>
            <person name="Buckley D.H."/>
        </authorList>
    </citation>
    <scope>NUCLEOTIDE SEQUENCE [LARGE SCALE GENOMIC DNA]</scope>
    <source>
        <strain evidence="7 8">RP11</strain>
    </source>
</reference>
<dbReference type="GO" id="GO:0008761">
    <property type="term" value="F:UDP-N-acetylglucosamine 2-epimerase activity"/>
    <property type="evidence" value="ECO:0007669"/>
    <property type="project" value="UniProtKB-EC"/>
</dbReference>
<dbReference type="Gene3D" id="3.40.50.2000">
    <property type="entry name" value="Glycogen Phosphorylase B"/>
    <property type="match status" value="2"/>
</dbReference>
<keyword evidence="1 5" id="KW-0413">Isomerase</keyword>
<dbReference type="EMBL" id="VOSW01000056">
    <property type="protein sequence ID" value="KAE8756845.1"/>
    <property type="molecule type" value="Genomic_DNA"/>
</dbReference>
<dbReference type="Proteomes" id="UP000463700">
    <property type="component" value="Unassembled WGS sequence"/>
</dbReference>
<comment type="catalytic activity">
    <reaction evidence="2">
        <text>UDP-N-acetyl-alpha-D-glucosamine = UDP-N-acetyl-alpha-D-mannosamine</text>
        <dbReference type="Rhea" id="RHEA:17213"/>
        <dbReference type="ChEBI" id="CHEBI:57705"/>
        <dbReference type="ChEBI" id="CHEBI:68623"/>
        <dbReference type="EC" id="5.1.3.14"/>
    </reaction>
</comment>
<evidence type="ECO:0000256" key="4">
    <source>
        <dbReference type="ARBA" id="ARBA00038858"/>
    </source>
</evidence>
<evidence type="ECO:0000313" key="8">
    <source>
        <dbReference type="Proteomes" id="UP000463700"/>
    </source>
</evidence>
<name>A0A6N6W877_9BURK</name>
<dbReference type="InterPro" id="IPR029767">
    <property type="entry name" value="WecB-like"/>
</dbReference>
<feature type="domain" description="UDP-N-acetylglucosamine 2-epimerase" evidence="6">
    <location>
        <begin position="23"/>
        <end position="369"/>
    </location>
</feature>
<evidence type="ECO:0000256" key="1">
    <source>
        <dbReference type="ARBA" id="ARBA00023235"/>
    </source>
</evidence>